<dbReference type="Proteomes" id="UP000185655">
    <property type="component" value="Unassembled WGS sequence"/>
</dbReference>
<evidence type="ECO:0000313" key="3">
    <source>
        <dbReference type="EMBL" id="SFZ73937.1"/>
    </source>
</evidence>
<gene>
    <name evidence="3" type="ORF">SAMN02746068_01005</name>
</gene>
<reference evidence="3 4" key="1">
    <citation type="submission" date="2016-11" db="EMBL/GenBank/DDBJ databases">
        <authorList>
            <person name="Jaros S."/>
            <person name="Januszkiewicz K."/>
            <person name="Wedrychowicz H."/>
        </authorList>
    </citation>
    <scope>NUCLEOTIDE SEQUENCE [LARGE SCALE GENOMIC DNA]</scope>
    <source>
        <strain evidence="3 4">DSM 22330</strain>
    </source>
</reference>
<feature type="domain" description="HIT" evidence="2">
    <location>
        <begin position="8"/>
        <end position="109"/>
    </location>
</feature>
<dbReference type="EMBL" id="FPKS01000004">
    <property type="protein sequence ID" value="SFZ73937.1"/>
    <property type="molecule type" value="Genomic_DNA"/>
</dbReference>
<dbReference type="GO" id="GO:0016787">
    <property type="term" value="F:hydrolase activity"/>
    <property type="evidence" value="ECO:0007669"/>
    <property type="project" value="UniProtKB-KW"/>
</dbReference>
<name>A0A1K2HBN4_9LACT</name>
<organism evidence="3 4">
    <name type="scientific">Pseudolactococcus chungangensis CAU 28 = DSM 22330</name>
    <dbReference type="NCBI Taxonomy" id="1122154"/>
    <lineage>
        <taxon>Bacteria</taxon>
        <taxon>Bacillati</taxon>
        <taxon>Bacillota</taxon>
        <taxon>Bacilli</taxon>
        <taxon>Lactobacillales</taxon>
        <taxon>Streptococcaceae</taxon>
        <taxon>Pseudolactococcus</taxon>
    </lineage>
</organism>
<dbReference type="OrthoDB" id="9784774at2"/>
<accession>A0A1K2HBN4</accession>
<evidence type="ECO:0000259" key="2">
    <source>
        <dbReference type="PROSITE" id="PS51084"/>
    </source>
</evidence>
<dbReference type="InterPro" id="IPR036265">
    <property type="entry name" value="HIT-like_sf"/>
</dbReference>
<sequence>MSDWRDNRIAAAQRGENPMVMVELSSGFACIGDTQFLEGYCVLLPKREVSSLNDLTLAERSQFLTDMSLIGDALLSETDSFRINYDILGNTDNYLHAHIFPRYQSEAPERLKKPVWLYDESHWFDDAYAYDAHKHDELRSKLTAYLKDFEQTKGRI</sequence>
<dbReference type="InterPro" id="IPR011146">
    <property type="entry name" value="HIT-like"/>
</dbReference>
<dbReference type="PROSITE" id="PS51084">
    <property type="entry name" value="HIT_2"/>
    <property type="match status" value="1"/>
</dbReference>
<evidence type="ECO:0000256" key="1">
    <source>
        <dbReference type="PROSITE-ProRule" id="PRU00464"/>
    </source>
</evidence>
<dbReference type="AlphaFoldDB" id="A0A1K2HBN4"/>
<dbReference type="Pfam" id="PF01230">
    <property type="entry name" value="HIT"/>
    <property type="match status" value="1"/>
</dbReference>
<keyword evidence="3" id="KW-0378">Hydrolase</keyword>
<protein>
    <submittedName>
        <fullName evidence="3">Diadenosine tetraphosphate (Ap4A) hydrolase</fullName>
    </submittedName>
</protein>
<dbReference type="SUPFAM" id="SSF54197">
    <property type="entry name" value="HIT-like"/>
    <property type="match status" value="1"/>
</dbReference>
<evidence type="ECO:0000313" key="4">
    <source>
        <dbReference type="Proteomes" id="UP000185655"/>
    </source>
</evidence>
<proteinExistence type="predicted"/>
<dbReference type="STRING" id="1122154.SAMN02746068_01005"/>
<dbReference type="Gene3D" id="3.30.428.10">
    <property type="entry name" value="HIT-like"/>
    <property type="match status" value="1"/>
</dbReference>
<comment type="caution">
    <text evidence="1">Lacks conserved residue(s) required for the propagation of feature annotation.</text>
</comment>
<dbReference type="RefSeq" id="WP_031366212.1">
    <property type="nucleotide sequence ID" value="NZ_FPKS01000004.1"/>
</dbReference>